<dbReference type="PROSITE" id="PS50109">
    <property type="entry name" value="HIS_KIN"/>
    <property type="match status" value="1"/>
</dbReference>
<dbReference type="Pfam" id="PF13426">
    <property type="entry name" value="PAS_9"/>
    <property type="match status" value="1"/>
</dbReference>
<accession>A0A1J5T7S0</accession>
<dbReference type="SMART" id="SM00448">
    <property type="entry name" value="REC"/>
    <property type="match status" value="1"/>
</dbReference>
<dbReference type="Pfam" id="PF00512">
    <property type="entry name" value="HisKA"/>
    <property type="match status" value="1"/>
</dbReference>
<dbReference type="InterPro" id="IPR001789">
    <property type="entry name" value="Sig_transdc_resp-reg_receiver"/>
</dbReference>
<name>A0A1J5T7S0_9ZZZZ</name>
<dbReference type="GO" id="GO:0000155">
    <property type="term" value="F:phosphorelay sensor kinase activity"/>
    <property type="evidence" value="ECO:0007669"/>
    <property type="project" value="InterPro"/>
</dbReference>
<reference evidence="5" key="1">
    <citation type="submission" date="2016-10" db="EMBL/GenBank/DDBJ databases">
        <title>Sequence of Gallionella enrichment culture.</title>
        <authorList>
            <person name="Poehlein A."/>
            <person name="Muehling M."/>
            <person name="Daniel R."/>
        </authorList>
    </citation>
    <scope>NUCLEOTIDE SEQUENCE</scope>
</reference>
<dbReference type="PRINTS" id="PR00344">
    <property type="entry name" value="BCTRLSENSOR"/>
</dbReference>
<dbReference type="PROSITE" id="PS50113">
    <property type="entry name" value="PAC"/>
    <property type="match status" value="1"/>
</dbReference>
<dbReference type="InterPro" id="IPR003594">
    <property type="entry name" value="HATPase_dom"/>
</dbReference>
<organism evidence="5">
    <name type="scientific">mine drainage metagenome</name>
    <dbReference type="NCBI Taxonomy" id="410659"/>
    <lineage>
        <taxon>unclassified sequences</taxon>
        <taxon>metagenomes</taxon>
        <taxon>ecological metagenomes</taxon>
    </lineage>
</organism>
<dbReference type="EMBL" id="MLJW01000033">
    <property type="protein sequence ID" value="OIR08174.1"/>
    <property type="molecule type" value="Genomic_DNA"/>
</dbReference>
<dbReference type="InterPro" id="IPR004358">
    <property type="entry name" value="Sig_transdc_His_kin-like_C"/>
</dbReference>
<feature type="domain" description="Histidine kinase" evidence="2">
    <location>
        <begin position="163"/>
        <end position="387"/>
    </location>
</feature>
<feature type="domain" description="PAC" evidence="4">
    <location>
        <begin position="98"/>
        <end position="150"/>
    </location>
</feature>
<feature type="domain" description="Response regulatory" evidence="3">
    <location>
        <begin position="409"/>
        <end position="523"/>
    </location>
</feature>
<proteinExistence type="predicted"/>
<dbReference type="InterPro" id="IPR005467">
    <property type="entry name" value="His_kinase_dom"/>
</dbReference>
<dbReference type="SUPFAM" id="SSF55874">
    <property type="entry name" value="ATPase domain of HSP90 chaperone/DNA topoisomerase II/histidine kinase"/>
    <property type="match status" value="1"/>
</dbReference>
<dbReference type="InterPro" id="IPR036097">
    <property type="entry name" value="HisK_dim/P_sf"/>
</dbReference>
<dbReference type="SMART" id="SM00387">
    <property type="entry name" value="HATPase_c"/>
    <property type="match status" value="1"/>
</dbReference>
<dbReference type="PANTHER" id="PTHR43065:SF42">
    <property type="entry name" value="TWO-COMPONENT SENSOR PPRA"/>
    <property type="match status" value="1"/>
</dbReference>
<evidence type="ECO:0000259" key="3">
    <source>
        <dbReference type="PROSITE" id="PS50110"/>
    </source>
</evidence>
<dbReference type="Gene3D" id="3.30.450.20">
    <property type="entry name" value="PAS domain"/>
    <property type="match status" value="1"/>
</dbReference>
<dbReference type="Gene3D" id="3.30.565.10">
    <property type="entry name" value="Histidine kinase-like ATPase, C-terminal domain"/>
    <property type="match status" value="1"/>
</dbReference>
<dbReference type="CDD" id="cd00130">
    <property type="entry name" value="PAS"/>
    <property type="match status" value="1"/>
</dbReference>
<evidence type="ECO:0000256" key="1">
    <source>
        <dbReference type="ARBA" id="ARBA00022553"/>
    </source>
</evidence>
<evidence type="ECO:0000313" key="5">
    <source>
        <dbReference type="EMBL" id="OIR08174.1"/>
    </source>
</evidence>
<dbReference type="InterPro" id="IPR000014">
    <property type="entry name" value="PAS"/>
</dbReference>
<dbReference type="PROSITE" id="PS50110">
    <property type="entry name" value="RESPONSE_REGULATORY"/>
    <property type="match status" value="1"/>
</dbReference>
<dbReference type="Pfam" id="PF02518">
    <property type="entry name" value="HATPase_c"/>
    <property type="match status" value="1"/>
</dbReference>
<dbReference type="Gene3D" id="3.40.50.2300">
    <property type="match status" value="1"/>
</dbReference>
<evidence type="ECO:0000259" key="4">
    <source>
        <dbReference type="PROSITE" id="PS50113"/>
    </source>
</evidence>
<dbReference type="Gene3D" id="1.10.287.130">
    <property type="match status" value="1"/>
</dbReference>
<sequence length="525" mass="56257">MTKRRTSERPRVSRAAGPKVSDRLLAASLRGLSEGAVLYSAGRDGGLTIEFANEAFCAMVGQPAGALAGQPHGIVHTDPAALARLREWVKGGMRPGVFSDEGDLVGPGGRSLFAAWSLSAIPARGERRRRVVGCYRDVTDRRHFEEALMHAQRLDAVGRMAGGVAHDFNNLISVINGYCQILLERAAGNDGLVQPLNEILRAGQKAATLTRQLLALGRRQPMESRVIDLNSLLAENREVLERVLGDAGVLECSLAEGSLLVRADPDQLQQVMLNLTLNARDALRAKGRVKITTAVRDVKVGPGERPGEGVAPGRYALLSVEDNGMGMDADTLAHLFEPFFTTKGPGKGSGLGLALAYGVVRQSGGHISVHSRLLIGSTFEILLPLVEDARTDGATPLRGGPTASRGNEQILLIESDDVVGKMASGMLASEGYRVFLARDAIEGERLVAGQKIRVDVLVAEVGADGVSRRLLRRLREQQPSMRLLCTHGGGPAGRRQAKEARCQAELPKPFAMSELLQAVRALIDR</sequence>
<dbReference type="InterPro" id="IPR035965">
    <property type="entry name" value="PAS-like_dom_sf"/>
</dbReference>
<dbReference type="InterPro" id="IPR036890">
    <property type="entry name" value="HATPase_C_sf"/>
</dbReference>
<dbReference type="SUPFAM" id="SSF52172">
    <property type="entry name" value="CheY-like"/>
    <property type="match status" value="1"/>
</dbReference>
<dbReference type="AlphaFoldDB" id="A0A1J5T7S0"/>
<evidence type="ECO:0000259" key="2">
    <source>
        <dbReference type="PROSITE" id="PS50109"/>
    </source>
</evidence>
<protein>
    <submittedName>
        <fullName evidence="5">Blue-light-activated protein</fullName>
    </submittedName>
</protein>
<dbReference type="InterPro" id="IPR011006">
    <property type="entry name" value="CheY-like_superfamily"/>
</dbReference>
<dbReference type="InterPro" id="IPR003661">
    <property type="entry name" value="HisK_dim/P_dom"/>
</dbReference>
<dbReference type="InterPro" id="IPR000700">
    <property type="entry name" value="PAS-assoc_C"/>
</dbReference>
<dbReference type="PANTHER" id="PTHR43065">
    <property type="entry name" value="SENSOR HISTIDINE KINASE"/>
    <property type="match status" value="1"/>
</dbReference>
<gene>
    <name evidence="5" type="ORF">GALL_96750</name>
</gene>
<keyword evidence="1" id="KW-0597">Phosphoprotein</keyword>
<dbReference type="SMART" id="SM00388">
    <property type="entry name" value="HisKA"/>
    <property type="match status" value="1"/>
</dbReference>
<dbReference type="SUPFAM" id="SSF55785">
    <property type="entry name" value="PYP-like sensor domain (PAS domain)"/>
    <property type="match status" value="1"/>
</dbReference>
<comment type="caution">
    <text evidence="5">The sequence shown here is derived from an EMBL/GenBank/DDBJ whole genome shotgun (WGS) entry which is preliminary data.</text>
</comment>
<dbReference type="SUPFAM" id="SSF47384">
    <property type="entry name" value="Homodimeric domain of signal transducing histidine kinase"/>
    <property type="match status" value="1"/>
</dbReference>